<sequence length="53" mass="5758">MSASDKLRREKTKPAAESHASRPLTPEQATAAAQLAGLDLLPDKHTPEQRAEH</sequence>
<dbReference type="EMBL" id="BAABHJ010000005">
    <property type="protein sequence ID" value="GAA4605736.1"/>
    <property type="molecule type" value="Genomic_DNA"/>
</dbReference>
<protein>
    <submittedName>
        <fullName evidence="2">Uncharacterized protein</fullName>
    </submittedName>
</protein>
<dbReference type="RefSeq" id="WP_345351880.1">
    <property type="nucleotide sequence ID" value="NZ_BAABHJ010000005.1"/>
</dbReference>
<evidence type="ECO:0000256" key="1">
    <source>
        <dbReference type="SAM" id="MobiDB-lite"/>
    </source>
</evidence>
<comment type="caution">
    <text evidence="2">The sequence shown here is derived from an EMBL/GenBank/DDBJ whole genome shotgun (WGS) entry which is preliminary data.</text>
</comment>
<evidence type="ECO:0000313" key="3">
    <source>
        <dbReference type="Proteomes" id="UP001500212"/>
    </source>
</evidence>
<name>A0ABP8TE05_9ACTN</name>
<proteinExistence type="predicted"/>
<feature type="region of interest" description="Disordered" evidence="1">
    <location>
        <begin position="1"/>
        <end position="29"/>
    </location>
</feature>
<accession>A0ABP8TE05</accession>
<keyword evidence="3" id="KW-1185">Reference proteome</keyword>
<organism evidence="2 3">
    <name type="scientific">Actinoallomurus liliacearum</name>
    <dbReference type="NCBI Taxonomy" id="1080073"/>
    <lineage>
        <taxon>Bacteria</taxon>
        <taxon>Bacillati</taxon>
        <taxon>Actinomycetota</taxon>
        <taxon>Actinomycetes</taxon>
        <taxon>Streptosporangiales</taxon>
        <taxon>Thermomonosporaceae</taxon>
        <taxon>Actinoallomurus</taxon>
    </lineage>
</organism>
<dbReference type="Proteomes" id="UP001500212">
    <property type="component" value="Unassembled WGS sequence"/>
</dbReference>
<feature type="compositionally biased region" description="Basic and acidic residues" evidence="1">
    <location>
        <begin position="1"/>
        <end position="20"/>
    </location>
</feature>
<evidence type="ECO:0000313" key="2">
    <source>
        <dbReference type="EMBL" id="GAA4605736.1"/>
    </source>
</evidence>
<reference evidence="3" key="1">
    <citation type="journal article" date="2019" name="Int. J. Syst. Evol. Microbiol.">
        <title>The Global Catalogue of Microorganisms (GCM) 10K type strain sequencing project: providing services to taxonomists for standard genome sequencing and annotation.</title>
        <authorList>
            <consortium name="The Broad Institute Genomics Platform"/>
            <consortium name="The Broad Institute Genome Sequencing Center for Infectious Disease"/>
            <person name="Wu L."/>
            <person name="Ma J."/>
        </authorList>
    </citation>
    <scope>NUCLEOTIDE SEQUENCE [LARGE SCALE GENOMIC DNA]</scope>
    <source>
        <strain evidence="3">JCM 17938</strain>
    </source>
</reference>
<gene>
    <name evidence="2" type="ORF">GCM10023195_20150</name>
</gene>